<reference evidence="2" key="1">
    <citation type="submission" date="2021-02" db="EMBL/GenBank/DDBJ databases">
        <authorList>
            <person name="Nowell W R."/>
        </authorList>
    </citation>
    <scope>NUCLEOTIDE SEQUENCE</scope>
</reference>
<name>A0A815ZCF0_9BILA</name>
<accession>A0A815ZCF0</accession>
<protein>
    <submittedName>
        <fullName evidence="2">Uncharacterized protein</fullName>
    </submittedName>
</protein>
<gene>
    <name evidence="2" type="ORF">CJN711_LOCUS33095</name>
    <name evidence="3" type="ORF">MBJ925_LOCUS31759</name>
</gene>
<evidence type="ECO:0000256" key="1">
    <source>
        <dbReference type="SAM" id="MobiDB-lite"/>
    </source>
</evidence>
<dbReference type="AlphaFoldDB" id="A0A815ZCF0"/>
<evidence type="ECO:0000313" key="3">
    <source>
        <dbReference type="EMBL" id="CAF2153700.1"/>
    </source>
</evidence>
<dbReference type="EMBL" id="CAJNOV010015987">
    <property type="protein sequence ID" value="CAF1582252.1"/>
    <property type="molecule type" value="Genomic_DNA"/>
</dbReference>
<organism evidence="2 4">
    <name type="scientific">Rotaria magnacalcarata</name>
    <dbReference type="NCBI Taxonomy" id="392030"/>
    <lineage>
        <taxon>Eukaryota</taxon>
        <taxon>Metazoa</taxon>
        <taxon>Spiralia</taxon>
        <taxon>Gnathifera</taxon>
        <taxon>Rotifera</taxon>
        <taxon>Eurotatoria</taxon>
        <taxon>Bdelloidea</taxon>
        <taxon>Philodinida</taxon>
        <taxon>Philodinidae</taxon>
        <taxon>Rotaria</taxon>
    </lineage>
</organism>
<dbReference type="Proteomes" id="UP000663855">
    <property type="component" value="Unassembled WGS sequence"/>
</dbReference>
<evidence type="ECO:0000313" key="4">
    <source>
        <dbReference type="Proteomes" id="UP000663855"/>
    </source>
</evidence>
<feature type="region of interest" description="Disordered" evidence="1">
    <location>
        <begin position="153"/>
        <end position="174"/>
    </location>
</feature>
<proteinExistence type="predicted"/>
<dbReference type="Proteomes" id="UP000663824">
    <property type="component" value="Unassembled WGS sequence"/>
</dbReference>
<evidence type="ECO:0000313" key="2">
    <source>
        <dbReference type="EMBL" id="CAF1582252.1"/>
    </source>
</evidence>
<comment type="caution">
    <text evidence="2">The sequence shown here is derived from an EMBL/GenBank/DDBJ whole genome shotgun (WGS) entry which is preliminary data.</text>
</comment>
<sequence>MGQFQVFIHVSHSLYVTYSYPPRHIDRRLTKLFSKYLSKHFILPMLYNSGDFGYLCHQLLRTSTHAEYDKTTDNLIIHNQTRDKNIQSQVMKPVDNNELTTRKRLIIHQRHEKRLGNTHRHVHELWSRTFHQTDDDYCSDHWKLSESQLKTRIDGQDDKTYPRCEKRPTEQNAT</sequence>
<dbReference type="EMBL" id="CAJNRE010017343">
    <property type="protein sequence ID" value="CAF2153700.1"/>
    <property type="molecule type" value="Genomic_DNA"/>
</dbReference>